<reference evidence="1 2" key="1">
    <citation type="journal article" date="2019" name="Commun. Biol.">
        <title>The bagworm genome reveals a unique fibroin gene that provides high tensile strength.</title>
        <authorList>
            <person name="Kono N."/>
            <person name="Nakamura H."/>
            <person name="Ohtoshi R."/>
            <person name="Tomita M."/>
            <person name="Numata K."/>
            <person name="Arakawa K."/>
        </authorList>
    </citation>
    <scope>NUCLEOTIDE SEQUENCE [LARGE SCALE GENOMIC DNA]</scope>
</reference>
<dbReference type="OrthoDB" id="8054332at2759"/>
<dbReference type="AlphaFoldDB" id="A0A4C1SDE8"/>
<name>A0A4C1SDE8_EUMVA</name>
<protein>
    <submittedName>
        <fullName evidence="1">Retrovirus-related Gag polyprotein from transposon HMS-Beagle</fullName>
    </submittedName>
</protein>
<keyword evidence="2" id="KW-1185">Reference proteome</keyword>
<gene>
    <name evidence="1" type="primary">gag</name>
    <name evidence="1" type="ORF">EVAR_71442_1</name>
</gene>
<dbReference type="Proteomes" id="UP000299102">
    <property type="component" value="Unassembled WGS sequence"/>
</dbReference>
<comment type="caution">
    <text evidence="1">The sequence shown here is derived from an EMBL/GenBank/DDBJ whole genome shotgun (WGS) entry which is preliminary data.</text>
</comment>
<evidence type="ECO:0000313" key="1">
    <source>
        <dbReference type="EMBL" id="GBO99875.1"/>
    </source>
</evidence>
<dbReference type="EMBL" id="BGZK01003315">
    <property type="protein sequence ID" value="GBO99875.1"/>
    <property type="molecule type" value="Genomic_DNA"/>
</dbReference>
<proteinExistence type="predicted"/>
<accession>A0A4C1SDE8</accession>
<sequence>MEASNESIKLLTQTYREKALDTFVRGLRGDLPRLLGVREPKDLPHALYLCQKLDNQTDRNSLSGRNQRPPVVLPPRRNIMQQITYHKKTLKAINVKKIPGQKKTTNTLKNNLNIKPTWRQ</sequence>
<evidence type="ECO:0000313" key="2">
    <source>
        <dbReference type="Proteomes" id="UP000299102"/>
    </source>
</evidence>
<organism evidence="1 2">
    <name type="scientific">Eumeta variegata</name>
    <name type="common">Bagworm moth</name>
    <name type="synonym">Eumeta japonica</name>
    <dbReference type="NCBI Taxonomy" id="151549"/>
    <lineage>
        <taxon>Eukaryota</taxon>
        <taxon>Metazoa</taxon>
        <taxon>Ecdysozoa</taxon>
        <taxon>Arthropoda</taxon>
        <taxon>Hexapoda</taxon>
        <taxon>Insecta</taxon>
        <taxon>Pterygota</taxon>
        <taxon>Neoptera</taxon>
        <taxon>Endopterygota</taxon>
        <taxon>Lepidoptera</taxon>
        <taxon>Glossata</taxon>
        <taxon>Ditrysia</taxon>
        <taxon>Tineoidea</taxon>
        <taxon>Psychidae</taxon>
        <taxon>Oiketicinae</taxon>
        <taxon>Eumeta</taxon>
    </lineage>
</organism>